<dbReference type="GO" id="GO:0005737">
    <property type="term" value="C:cytoplasm"/>
    <property type="evidence" value="ECO:0000318"/>
    <property type="project" value="GO_Central"/>
</dbReference>
<name>A0CPH7_PARTE</name>
<evidence type="ECO:0000256" key="1">
    <source>
        <dbReference type="ARBA" id="ARBA00012513"/>
    </source>
</evidence>
<gene>
    <name evidence="4" type="ORF">GSPATT00009086001</name>
</gene>
<dbReference type="InParanoid" id="A0CPH7"/>
<dbReference type="KEGG" id="ptm:GSPATT00009086001"/>
<proteinExistence type="predicted"/>
<dbReference type="SUPFAM" id="SSF56112">
    <property type="entry name" value="Protein kinase-like (PK-like)"/>
    <property type="match status" value="1"/>
</dbReference>
<dbReference type="PROSITE" id="PS50011">
    <property type="entry name" value="PROTEIN_KINASE_DOM"/>
    <property type="match status" value="1"/>
</dbReference>
<sequence>MKSLKINNQFIVSRKLAAGSFGFVMLAFDQKSGQHVAIKFEKPENQHHHSLEKEIDIIRRLEGVQGVPQLIYAGQEDDFNVLVLQLLSKDLSTLIKKYKQFSLKTTLQIAIKLVQVFQDIHQKGVLHRDLKPENIMIDENNKFYLIDFGISKIYLKKNGSIQYKIVIFRPFKDRQPFIGTSRYASIAAHKGNELGRKDDLESMFYVLLFFIYGKLPWQNIKQLHSDLKIEQVGEMKLLRTNELLNELPVEFKKIYDYLRKLTYATEPDYTSIIKLFQQAAKNSKITLDTFYDWDMQNTTQTGNFSHFGTIQFEDNLQSDKQSSKQIMHLNTQSASPVKRRTAGPSLMKQHQPFLQIIKDQKSRGSSHSPLSKIEGLNQISIDEISEDSEYVIPNECEHNRNIRVRTMPDELKKPKLKPFQNQTLCFDDEWLIESDKNLVDNYKNLESISYQITTIFQNKLK</sequence>
<organism evidence="4 5">
    <name type="scientific">Paramecium tetraurelia</name>
    <dbReference type="NCBI Taxonomy" id="5888"/>
    <lineage>
        <taxon>Eukaryota</taxon>
        <taxon>Sar</taxon>
        <taxon>Alveolata</taxon>
        <taxon>Ciliophora</taxon>
        <taxon>Intramacronucleata</taxon>
        <taxon>Oligohymenophorea</taxon>
        <taxon>Peniculida</taxon>
        <taxon>Parameciidae</taxon>
        <taxon>Paramecium</taxon>
    </lineage>
</organism>
<evidence type="ECO:0000313" key="5">
    <source>
        <dbReference type="Proteomes" id="UP000000600"/>
    </source>
</evidence>
<dbReference type="FunFam" id="1.10.510.10:FF:000616">
    <property type="entry name" value="Uncharacterized protein"/>
    <property type="match status" value="1"/>
</dbReference>
<dbReference type="HOGENOM" id="CLU_019279_2_7_1"/>
<dbReference type="OMA" id="KFIIMPL"/>
<evidence type="ECO:0000259" key="3">
    <source>
        <dbReference type="PROSITE" id="PS50011"/>
    </source>
</evidence>
<feature type="domain" description="Protein kinase" evidence="3">
    <location>
        <begin position="10"/>
        <end position="291"/>
    </location>
</feature>
<dbReference type="GO" id="GO:0007165">
    <property type="term" value="P:signal transduction"/>
    <property type="evidence" value="ECO:0000318"/>
    <property type="project" value="GO_Central"/>
</dbReference>
<dbReference type="STRING" id="5888.A0CPH7"/>
<dbReference type="PROSITE" id="PS00108">
    <property type="entry name" value="PROTEIN_KINASE_ST"/>
    <property type="match status" value="1"/>
</dbReference>
<dbReference type="OrthoDB" id="5979581at2759"/>
<dbReference type="Proteomes" id="UP000000600">
    <property type="component" value="Unassembled WGS sequence"/>
</dbReference>
<dbReference type="GO" id="GO:0005634">
    <property type="term" value="C:nucleus"/>
    <property type="evidence" value="ECO:0000318"/>
    <property type="project" value="GO_Central"/>
</dbReference>
<dbReference type="SMART" id="SM00220">
    <property type="entry name" value="S_TKc"/>
    <property type="match status" value="1"/>
</dbReference>
<accession>A0CPH7</accession>
<dbReference type="eggNOG" id="KOG1164">
    <property type="taxonomic scope" value="Eukaryota"/>
</dbReference>
<dbReference type="GO" id="GO:0004674">
    <property type="term" value="F:protein serine/threonine kinase activity"/>
    <property type="evidence" value="ECO:0000318"/>
    <property type="project" value="GO_Central"/>
</dbReference>
<dbReference type="AlphaFoldDB" id="A0CPH7"/>
<dbReference type="EMBL" id="CT868130">
    <property type="protein sequence ID" value="CAK72694.1"/>
    <property type="molecule type" value="Genomic_DNA"/>
</dbReference>
<dbReference type="EC" id="2.7.11.1" evidence="1"/>
<protein>
    <recommendedName>
        <fullName evidence="2">Casein kinase I</fullName>
        <ecNumber evidence="1">2.7.11.1</ecNumber>
    </recommendedName>
</protein>
<evidence type="ECO:0000256" key="2">
    <source>
        <dbReference type="ARBA" id="ARBA00023860"/>
    </source>
</evidence>
<dbReference type="PANTHER" id="PTHR11909">
    <property type="entry name" value="CASEIN KINASE-RELATED"/>
    <property type="match status" value="1"/>
</dbReference>
<dbReference type="CDD" id="cd14016">
    <property type="entry name" value="STKc_CK1"/>
    <property type="match status" value="1"/>
</dbReference>
<dbReference type="InterPro" id="IPR011009">
    <property type="entry name" value="Kinase-like_dom_sf"/>
</dbReference>
<dbReference type="GO" id="GO:0005524">
    <property type="term" value="F:ATP binding"/>
    <property type="evidence" value="ECO:0007669"/>
    <property type="project" value="InterPro"/>
</dbReference>
<dbReference type="InterPro" id="IPR008271">
    <property type="entry name" value="Ser/Thr_kinase_AS"/>
</dbReference>
<evidence type="ECO:0000313" key="4">
    <source>
        <dbReference type="EMBL" id="CAK72694.1"/>
    </source>
</evidence>
<dbReference type="RefSeq" id="XP_001440091.1">
    <property type="nucleotide sequence ID" value="XM_001440054.1"/>
</dbReference>
<dbReference type="Gene3D" id="1.10.510.10">
    <property type="entry name" value="Transferase(Phosphotransferase) domain 1"/>
    <property type="match status" value="1"/>
</dbReference>
<dbReference type="Pfam" id="PF00069">
    <property type="entry name" value="Pkinase"/>
    <property type="match status" value="1"/>
</dbReference>
<dbReference type="InterPro" id="IPR050235">
    <property type="entry name" value="CK1_Ser-Thr_kinase"/>
</dbReference>
<dbReference type="InterPro" id="IPR000719">
    <property type="entry name" value="Prot_kinase_dom"/>
</dbReference>
<reference evidence="4 5" key="1">
    <citation type="journal article" date="2006" name="Nature">
        <title>Global trends of whole-genome duplications revealed by the ciliate Paramecium tetraurelia.</title>
        <authorList>
            <consortium name="Genoscope"/>
            <person name="Aury J.-M."/>
            <person name="Jaillon O."/>
            <person name="Duret L."/>
            <person name="Noel B."/>
            <person name="Jubin C."/>
            <person name="Porcel B.M."/>
            <person name="Segurens B."/>
            <person name="Daubin V."/>
            <person name="Anthouard V."/>
            <person name="Aiach N."/>
            <person name="Arnaiz O."/>
            <person name="Billaut A."/>
            <person name="Beisson J."/>
            <person name="Blanc I."/>
            <person name="Bouhouche K."/>
            <person name="Camara F."/>
            <person name="Duharcourt S."/>
            <person name="Guigo R."/>
            <person name="Gogendeau D."/>
            <person name="Katinka M."/>
            <person name="Keller A.-M."/>
            <person name="Kissmehl R."/>
            <person name="Klotz C."/>
            <person name="Koll F."/>
            <person name="Le Moue A."/>
            <person name="Lepere C."/>
            <person name="Malinsky S."/>
            <person name="Nowacki M."/>
            <person name="Nowak J.K."/>
            <person name="Plattner H."/>
            <person name="Poulain J."/>
            <person name="Ruiz F."/>
            <person name="Serrano V."/>
            <person name="Zagulski M."/>
            <person name="Dessen P."/>
            <person name="Betermier M."/>
            <person name="Weissenbach J."/>
            <person name="Scarpelli C."/>
            <person name="Schachter V."/>
            <person name="Sperling L."/>
            <person name="Meyer E."/>
            <person name="Cohen J."/>
            <person name="Wincker P."/>
        </authorList>
    </citation>
    <scope>NUCLEOTIDE SEQUENCE [LARGE SCALE GENOMIC DNA]</scope>
    <source>
        <strain evidence="4 5">Stock d4-2</strain>
    </source>
</reference>
<dbReference type="GeneID" id="5025876"/>
<keyword evidence="5" id="KW-1185">Reference proteome</keyword>
<dbReference type="GO" id="GO:0006897">
    <property type="term" value="P:endocytosis"/>
    <property type="evidence" value="ECO:0000318"/>
    <property type="project" value="GO_Central"/>
</dbReference>